<feature type="domain" description="BRCT" evidence="1">
    <location>
        <begin position="364"/>
        <end position="447"/>
    </location>
</feature>
<dbReference type="InterPro" id="IPR036420">
    <property type="entry name" value="BRCT_dom_sf"/>
</dbReference>
<comment type="caution">
    <text evidence="2">The sequence shown here is derived from an EMBL/GenBank/DDBJ whole genome shotgun (WGS) entry which is preliminary data.</text>
</comment>
<evidence type="ECO:0000259" key="1">
    <source>
        <dbReference type="PROSITE" id="PS50172"/>
    </source>
</evidence>
<dbReference type="PANTHER" id="PTHR30231">
    <property type="entry name" value="DNA POLYMERASE III SUBUNIT EPSILON"/>
    <property type="match status" value="1"/>
</dbReference>
<evidence type="ECO:0000313" key="2">
    <source>
        <dbReference type="EMBL" id="MBC2575745.1"/>
    </source>
</evidence>
<name>A0ABR6TK01_9FIRM</name>
<dbReference type="CDD" id="cd06127">
    <property type="entry name" value="DEDDh"/>
    <property type="match status" value="1"/>
</dbReference>
<protein>
    <recommendedName>
        <fullName evidence="1">BRCT domain-containing protein</fullName>
    </recommendedName>
</protein>
<dbReference type="InterPro" id="IPR013520">
    <property type="entry name" value="Ribonucl_H"/>
</dbReference>
<dbReference type="Gene3D" id="3.30.420.10">
    <property type="entry name" value="Ribonuclease H-like superfamily/Ribonuclease H"/>
    <property type="match status" value="1"/>
</dbReference>
<dbReference type="SUPFAM" id="SSF52113">
    <property type="entry name" value="BRCT domain"/>
    <property type="match status" value="1"/>
</dbReference>
<organism evidence="2 3">
    <name type="scientific">Peptostreptococcus canis</name>
    <dbReference type="NCBI Taxonomy" id="1159213"/>
    <lineage>
        <taxon>Bacteria</taxon>
        <taxon>Bacillati</taxon>
        <taxon>Bacillota</taxon>
        <taxon>Clostridia</taxon>
        <taxon>Peptostreptococcales</taxon>
        <taxon>Peptostreptococcaceae</taxon>
        <taxon>Peptostreptococcus</taxon>
    </lineage>
</organism>
<accession>A0ABR6TK01</accession>
<dbReference type="PANTHER" id="PTHR30231:SF41">
    <property type="entry name" value="DNA POLYMERASE III SUBUNIT EPSILON"/>
    <property type="match status" value="1"/>
</dbReference>
<dbReference type="PROSITE" id="PS50172">
    <property type="entry name" value="BRCT"/>
    <property type="match status" value="1"/>
</dbReference>
<gene>
    <name evidence="2" type="ORF">HLB29_03505</name>
</gene>
<dbReference type="InterPro" id="IPR012337">
    <property type="entry name" value="RNaseH-like_sf"/>
</dbReference>
<dbReference type="SUPFAM" id="SSF53098">
    <property type="entry name" value="Ribonuclease H-like"/>
    <property type="match status" value="1"/>
</dbReference>
<proteinExistence type="predicted"/>
<dbReference type="InterPro" id="IPR001357">
    <property type="entry name" value="BRCT_dom"/>
</dbReference>
<dbReference type="SMART" id="SM00479">
    <property type="entry name" value="EXOIII"/>
    <property type="match status" value="1"/>
</dbReference>
<dbReference type="Proteomes" id="UP000713904">
    <property type="component" value="Unassembled WGS sequence"/>
</dbReference>
<dbReference type="Pfam" id="PF00929">
    <property type="entry name" value="RNase_T"/>
    <property type="match status" value="2"/>
</dbReference>
<keyword evidence="3" id="KW-1185">Reference proteome</keyword>
<reference evidence="2 3" key="1">
    <citation type="submission" date="2020-05" db="EMBL/GenBank/DDBJ databases">
        <title>Draft genome of xy-202 and genomic insight in genome of the genus Peptostreptococcus.</title>
        <authorList>
            <person name="Zhang Z."/>
        </authorList>
    </citation>
    <scope>NUCLEOTIDE SEQUENCE [LARGE SCALE GENOMIC DNA]</scope>
    <source>
        <strain evidence="2 3">DSM 27025</strain>
    </source>
</reference>
<sequence>MSYIIENSVFSKSIPDEYVVIDLEATGCSEYNYIIELSAIKIKNGDIVSEFNELVKPPEYRLVDYSQSKVLSYEIEKNLKIYYIDEFIEKLTGISNSMIHQAKEEKKVITDFANFIDDSVIVGHGVPNDFMLINNAFNRILKRNFEADFIDTFELGIYLYETEYSLINLCKKFDIENKSTHRARSDAYRTYLCFEKMKSYILKGNSNKNIKKYSDWIENNIKQQEISNRKKIIKQFNKSNWKDIKGYLLNIGNLEEIFEDKSIYLSEYLSNTDISDINSIFSECDIKYDKKIYSNTDYIIIKEDVDIIDINSDGKCKEEIEMLLSIASKQLIRVLSLSELKDIYDNGFNPNFFYDDSKDKFIKYTNKNFYIHSGAIEENYKLIKSFILNKGANILNKMDDDLDYIIISEDEDEKYFFESVEGKLFLLLYLNGRGPQIINESWMLKLINFIDNSKKNKKSKKKNNKNNK</sequence>
<evidence type="ECO:0000313" key="3">
    <source>
        <dbReference type="Proteomes" id="UP000713904"/>
    </source>
</evidence>
<dbReference type="RefSeq" id="WP_185623773.1">
    <property type="nucleotide sequence ID" value="NZ_JABGBW010000002.1"/>
</dbReference>
<dbReference type="InterPro" id="IPR036397">
    <property type="entry name" value="RNaseH_sf"/>
</dbReference>
<dbReference type="EMBL" id="JABGBW010000002">
    <property type="protein sequence ID" value="MBC2575745.1"/>
    <property type="molecule type" value="Genomic_DNA"/>
</dbReference>